<dbReference type="InterPro" id="IPR057666">
    <property type="entry name" value="DrpA_SLOG"/>
</dbReference>
<dbReference type="Gene3D" id="1.10.10.10">
    <property type="entry name" value="Winged helix-like DNA-binding domain superfamily/Winged helix DNA-binding domain"/>
    <property type="match status" value="1"/>
</dbReference>
<accession>A0A0R2RJU7</accession>
<feature type="domain" description="Smf/DprA SLOG" evidence="2">
    <location>
        <begin position="79"/>
        <end position="288"/>
    </location>
</feature>
<evidence type="ECO:0000259" key="2">
    <source>
        <dbReference type="Pfam" id="PF02481"/>
    </source>
</evidence>
<organism evidence="4 5">
    <name type="scientific">Verrucomicrobia subdivision 6 bacterium BACL9 MAG-120507-bin52</name>
    <dbReference type="NCBI Taxonomy" id="1655590"/>
    <lineage>
        <taxon>Bacteria</taxon>
        <taxon>Pseudomonadati</taxon>
        <taxon>Verrucomicrobiota</taxon>
        <taxon>Verrucomicrobiia</taxon>
        <taxon>Verrucomicrobiales</taxon>
        <taxon>Verrucomicrobia subdivision 6</taxon>
    </lineage>
</organism>
<evidence type="ECO:0000313" key="5">
    <source>
        <dbReference type="Proteomes" id="UP000051269"/>
    </source>
</evidence>
<proteinExistence type="inferred from homology"/>
<dbReference type="PANTHER" id="PTHR43022:SF1">
    <property type="entry name" value="PROTEIN SMF"/>
    <property type="match status" value="1"/>
</dbReference>
<dbReference type="EMBL" id="LIBO01000016">
    <property type="protein sequence ID" value="KRO62988.1"/>
    <property type="molecule type" value="Genomic_DNA"/>
</dbReference>
<dbReference type="GO" id="GO:0009294">
    <property type="term" value="P:DNA-mediated transformation"/>
    <property type="evidence" value="ECO:0007669"/>
    <property type="project" value="InterPro"/>
</dbReference>
<comment type="caution">
    <text evidence="4">The sequence shown here is derived from an EMBL/GenBank/DDBJ whole genome shotgun (WGS) entry which is preliminary data.</text>
</comment>
<comment type="similarity">
    <text evidence="1">Belongs to the DprA/Smf family.</text>
</comment>
<dbReference type="InterPro" id="IPR003488">
    <property type="entry name" value="DprA"/>
</dbReference>
<evidence type="ECO:0000256" key="1">
    <source>
        <dbReference type="ARBA" id="ARBA00006525"/>
    </source>
</evidence>
<dbReference type="PANTHER" id="PTHR43022">
    <property type="entry name" value="PROTEIN SMF"/>
    <property type="match status" value="1"/>
</dbReference>
<dbReference type="Gene3D" id="3.40.50.450">
    <property type="match status" value="1"/>
</dbReference>
<dbReference type="NCBIfam" id="TIGR00732">
    <property type="entry name" value="dprA"/>
    <property type="match status" value="1"/>
</dbReference>
<name>A0A0R2RJU7_9BACT</name>
<dbReference type="SUPFAM" id="SSF102405">
    <property type="entry name" value="MCP/YpsA-like"/>
    <property type="match status" value="1"/>
</dbReference>
<sequence length="364" mass="39506">MTRTEAYLIFNALRLVGPVKVRKLREVFGEVEKLCGMPTAKVAGVDGVGQAVAESIRGWEKSFDLAGELKRMADLKLQVVDCEDPLYPPLLREIHDPPMVLYYRGDIQAVQGACLGIVGTREATGYGIELAKKLGYQLAYAGVGVISGLARGIDTAAHQGALAAKGRTAGVLGCSMDQMYPAENRSLAEKIVEEGGCVMSEFCLGTAPDRQTFPMRNRIVSGLSKGVLVIEAARASGAMITAKQALEQGRQVFAVPGRIDHPQSGGCHQLLKEGARLVESVEDVLAEFEFLIPPGEMPTPTRPEGHLGEEEKKVLEGLGREEMHLDVLTRKCGLPSRVVSATLLKLELKHRVRQMPGKYFTRID</sequence>
<protein>
    <submittedName>
        <fullName evidence="4">Uncharacterized protein</fullName>
    </submittedName>
</protein>
<dbReference type="AlphaFoldDB" id="A0A0R2RJU7"/>
<gene>
    <name evidence="4" type="ORF">ABR82_02370</name>
</gene>
<evidence type="ECO:0000259" key="3">
    <source>
        <dbReference type="Pfam" id="PF17782"/>
    </source>
</evidence>
<dbReference type="Proteomes" id="UP000051269">
    <property type="component" value="Unassembled WGS sequence"/>
</dbReference>
<dbReference type="InterPro" id="IPR041614">
    <property type="entry name" value="DprA_WH"/>
</dbReference>
<reference evidence="4 5" key="1">
    <citation type="submission" date="2015-10" db="EMBL/GenBank/DDBJ databases">
        <title>Metagenome-Assembled Genomes uncover a global brackish microbiome.</title>
        <authorList>
            <person name="Hugerth L.W."/>
            <person name="Larsson J."/>
            <person name="Alneberg J."/>
            <person name="Lindh M.V."/>
            <person name="Legrand C."/>
            <person name="Pinhassi J."/>
            <person name="Andersson A.F."/>
        </authorList>
    </citation>
    <scope>NUCLEOTIDE SEQUENCE [LARGE SCALE GENOMIC DNA]</scope>
    <source>
        <strain evidence="4">BACL18 MAG-120507-bin52</strain>
    </source>
</reference>
<dbReference type="SUPFAM" id="SSF47781">
    <property type="entry name" value="RuvA domain 2-like"/>
    <property type="match status" value="1"/>
</dbReference>
<dbReference type="InterPro" id="IPR010994">
    <property type="entry name" value="RuvA_2-like"/>
</dbReference>
<dbReference type="Pfam" id="PF02481">
    <property type="entry name" value="DNA_processg_A"/>
    <property type="match status" value="1"/>
</dbReference>
<feature type="domain" description="DprA winged helix" evidence="3">
    <location>
        <begin position="298"/>
        <end position="358"/>
    </location>
</feature>
<dbReference type="InterPro" id="IPR036388">
    <property type="entry name" value="WH-like_DNA-bd_sf"/>
</dbReference>
<dbReference type="Pfam" id="PF17782">
    <property type="entry name" value="WHD_DprA"/>
    <property type="match status" value="1"/>
</dbReference>
<evidence type="ECO:0000313" key="4">
    <source>
        <dbReference type="EMBL" id="KRO62988.1"/>
    </source>
</evidence>